<name>A0A8J5XWM3_DIALT</name>
<dbReference type="EMBL" id="JAGTXO010000003">
    <property type="protein sequence ID" value="KAG8469320.1"/>
    <property type="molecule type" value="Genomic_DNA"/>
</dbReference>
<dbReference type="Proteomes" id="UP000751190">
    <property type="component" value="Unassembled WGS sequence"/>
</dbReference>
<proteinExistence type="predicted"/>
<evidence type="ECO:0000256" key="1">
    <source>
        <dbReference type="SAM" id="Phobius"/>
    </source>
</evidence>
<dbReference type="GO" id="GO:0033617">
    <property type="term" value="P:mitochondrial respiratory chain complex IV assembly"/>
    <property type="evidence" value="ECO:0007669"/>
    <property type="project" value="InterPro"/>
</dbReference>
<reference evidence="2" key="1">
    <citation type="submission" date="2021-05" db="EMBL/GenBank/DDBJ databases">
        <title>The genome of the haptophyte Pavlova lutheri (Diacronema luteri, Pavlovales) - a model for lipid biosynthesis in eukaryotic algae.</title>
        <authorList>
            <person name="Hulatt C.J."/>
            <person name="Posewitz M.C."/>
        </authorList>
    </citation>
    <scope>NUCLEOTIDE SEQUENCE</scope>
    <source>
        <strain evidence="2">NIVA-4/92</strain>
    </source>
</reference>
<dbReference type="Pfam" id="PF09803">
    <property type="entry name" value="Pet100"/>
    <property type="match status" value="1"/>
</dbReference>
<evidence type="ECO:0000313" key="2">
    <source>
        <dbReference type="EMBL" id="KAG8469320.1"/>
    </source>
</evidence>
<keyword evidence="1" id="KW-0472">Membrane</keyword>
<dbReference type="InterPro" id="IPR018625">
    <property type="entry name" value="Pet100"/>
</dbReference>
<keyword evidence="1" id="KW-0812">Transmembrane</keyword>
<keyword evidence="1" id="KW-1133">Transmembrane helix</keyword>
<organism evidence="2 3">
    <name type="scientific">Diacronema lutheri</name>
    <name type="common">Unicellular marine alga</name>
    <name type="synonym">Monochrysis lutheri</name>
    <dbReference type="NCBI Taxonomy" id="2081491"/>
    <lineage>
        <taxon>Eukaryota</taxon>
        <taxon>Haptista</taxon>
        <taxon>Haptophyta</taxon>
        <taxon>Pavlovophyceae</taxon>
        <taxon>Pavlovales</taxon>
        <taxon>Pavlovaceae</taxon>
        <taxon>Diacronema</taxon>
    </lineage>
</organism>
<dbReference type="AlphaFoldDB" id="A0A8J5XWM3"/>
<accession>A0A8J5XWM3</accession>
<sequence>MATRFRSKFWSHAFENAKVALYVFCPVVTVFVFSQPAMVEKIVTNRMYVLYPPEGERPPTTLDDVKERAAKIREAQAAARAAQR</sequence>
<protein>
    <submittedName>
        <fullName evidence="2">Uncharacterized protein</fullName>
    </submittedName>
</protein>
<keyword evidence="3" id="KW-1185">Reference proteome</keyword>
<evidence type="ECO:0000313" key="3">
    <source>
        <dbReference type="Proteomes" id="UP000751190"/>
    </source>
</evidence>
<comment type="caution">
    <text evidence="2">The sequence shown here is derived from an EMBL/GenBank/DDBJ whole genome shotgun (WGS) entry which is preliminary data.</text>
</comment>
<feature type="transmembrane region" description="Helical" evidence="1">
    <location>
        <begin position="20"/>
        <end position="39"/>
    </location>
</feature>
<dbReference type="OrthoDB" id="18175at2759"/>
<gene>
    <name evidence="2" type="ORF">KFE25_007838</name>
</gene>
<dbReference type="GO" id="GO:0005739">
    <property type="term" value="C:mitochondrion"/>
    <property type="evidence" value="ECO:0007669"/>
    <property type="project" value="InterPro"/>
</dbReference>